<dbReference type="Proteomes" id="UP000434580">
    <property type="component" value="Unassembled WGS sequence"/>
</dbReference>
<protein>
    <recommendedName>
        <fullName evidence="2">DUF2169 domain-containing protein</fullName>
    </recommendedName>
</protein>
<reference evidence="4 5" key="1">
    <citation type="submission" date="2019-11" db="EMBL/GenBank/DDBJ databases">
        <authorList>
            <person name="Holert J."/>
        </authorList>
    </citation>
    <scope>NUCLEOTIDE SEQUENCE [LARGE SCALE GENOMIC DNA]</scope>
    <source>
        <strain evidence="4">BC5_2</strain>
    </source>
</reference>
<evidence type="ECO:0000313" key="5">
    <source>
        <dbReference type="Proteomes" id="UP000434580"/>
    </source>
</evidence>
<organism evidence="4 5">
    <name type="scientific">BD1-7 clade bacterium</name>
    <dbReference type="NCBI Taxonomy" id="2029982"/>
    <lineage>
        <taxon>Bacteria</taxon>
        <taxon>Pseudomonadati</taxon>
        <taxon>Pseudomonadota</taxon>
        <taxon>Gammaproteobacteria</taxon>
        <taxon>Cellvibrionales</taxon>
        <taxon>Spongiibacteraceae</taxon>
        <taxon>BD1-7 clade</taxon>
    </lineage>
</organism>
<feature type="region of interest" description="Disordered" evidence="1">
    <location>
        <begin position="64"/>
        <end position="105"/>
    </location>
</feature>
<accession>A0A5S9QPN1</accession>
<dbReference type="Pfam" id="PF09937">
    <property type="entry name" value="DUF2169"/>
    <property type="match status" value="1"/>
</dbReference>
<gene>
    <name evidence="4" type="ORF">DPBNPPHM_02054</name>
    <name evidence="3" type="ORF">DPBNPPHM_03474</name>
</gene>
<dbReference type="InterPro" id="IPR018683">
    <property type="entry name" value="DUF2169"/>
</dbReference>
<dbReference type="OrthoDB" id="5290767at2"/>
<name>A0A5S9QPN1_9GAMM</name>
<evidence type="ECO:0000313" key="3">
    <source>
        <dbReference type="EMBL" id="CAA0096961.1"/>
    </source>
</evidence>
<dbReference type="AlphaFoldDB" id="A0A5S9QPN1"/>
<dbReference type="EMBL" id="CACSII010000018">
    <property type="protein sequence ID" value="CAA0116263.1"/>
    <property type="molecule type" value="Genomic_DNA"/>
</dbReference>
<dbReference type="EMBL" id="CACSII010000005">
    <property type="protein sequence ID" value="CAA0096961.1"/>
    <property type="molecule type" value="Genomic_DNA"/>
</dbReference>
<evidence type="ECO:0000313" key="4">
    <source>
        <dbReference type="EMBL" id="CAA0116263.1"/>
    </source>
</evidence>
<feature type="compositionally biased region" description="Polar residues" evidence="1">
    <location>
        <begin position="86"/>
        <end position="105"/>
    </location>
</feature>
<sequence length="388" mass="42872">MPHPTIDNQTPFHFEHLVLPDGNLRPQFVGILKATFRIQQEGHLVPLKEQPGLNLAGDVFDGLDGSSTNDESRLPISAFGADNTPDAGSSGQSDEGQAANSTPSNIAYRYEPECIGLKPNTDIVVVGTGLPPGPDMPFFDCGIQVERYAKILRIFGQRQWQIEQEGEPFIQQLTTAMPTPLSYQHAFGGIDHGVMQQFGHPFDERNPIGIGYHHPDSPMREASALPLIENPKSLIQNYFDTPEPAGVGFLSPYWLERRQYAGTYDAEWEQTRSPLLPVDFNKRYFNGASRGLVANGYLLGNETVTLINIGQSKQTFSLPGLAQPKLMLRLKKKEVALAMHLDTVVVDTDDELLSLIYRCEFELPNNSRDITGIGVNVSNVQSQAISLV</sequence>
<feature type="domain" description="DUF2169" evidence="2">
    <location>
        <begin position="101"/>
        <end position="358"/>
    </location>
</feature>
<evidence type="ECO:0000256" key="1">
    <source>
        <dbReference type="SAM" id="MobiDB-lite"/>
    </source>
</evidence>
<evidence type="ECO:0000259" key="2">
    <source>
        <dbReference type="Pfam" id="PF09937"/>
    </source>
</evidence>
<proteinExistence type="predicted"/>